<feature type="transmembrane region" description="Helical" evidence="1">
    <location>
        <begin position="486"/>
        <end position="506"/>
    </location>
</feature>
<protein>
    <recommendedName>
        <fullName evidence="4">Glycosyltransferase RgtA/B/C/D-like domain-containing protein</fullName>
    </recommendedName>
</protein>
<evidence type="ECO:0000256" key="1">
    <source>
        <dbReference type="SAM" id="Phobius"/>
    </source>
</evidence>
<feature type="transmembrane region" description="Helical" evidence="1">
    <location>
        <begin position="83"/>
        <end position="102"/>
    </location>
</feature>
<feature type="transmembrane region" description="Helical" evidence="1">
    <location>
        <begin position="287"/>
        <end position="307"/>
    </location>
</feature>
<name>A0A261FX03_9BIFI</name>
<organism evidence="2 3">
    <name type="scientific">Bifidobacterium hapali</name>
    <dbReference type="NCBI Taxonomy" id="1630172"/>
    <lineage>
        <taxon>Bacteria</taxon>
        <taxon>Bacillati</taxon>
        <taxon>Actinomycetota</taxon>
        <taxon>Actinomycetes</taxon>
        <taxon>Bifidobacteriales</taxon>
        <taxon>Bifidobacteriaceae</taxon>
        <taxon>Bifidobacterium</taxon>
    </lineage>
</organism>
<feature type="transmembrane region" description="Helical" evidence="1">
    <location>
        <begin position="138"/>
        <end position="156"/>
    </location>
</feature>
<keyword evidence="1" id="KW-0812">Transmembrane</keyword>
<feature type="transmembrane region" description="Helical" evidence="1">
    <location>
        <begin position="12"/>
        <end position="33"/>
    </location>
</feature>
<keyword evidence="3" id="KW-1185">Reference proteome</keyword>
<dbReference type="RefSeq" id="WP_094730325.1">
    <property type="nucleotide sequence ID" value="NZ_MWWY01000034.1"/>
</dbReference>
<feature type="transmembrane region" description="Helical" evidence="1">
    <location>
        <begin position="263"/>
        <end position="280"/>
    </location>
</feature>
<sequence length="522" mass="59858">MKISILFSYISTYFCKFISLLSLTILTSLTIIALFRTETFPLNYLEKPANSSIIAFISFIITLIIILAITLSNRHKKNIKVKTLYSIQYTFIIIISAFWISIANTSPVADQVAVFSLGKLIQNNDITSLQHMEYLQQYPYQSGYVFFCALIGKLFGINNTLPIKLFNIAMIVVSARMLSKLTEIMFKNELITKITILITTSFFPLIFFLNFIYGNIPSIAFCLVACYMQQQVLEKSHYLTKMAYSIFALISIFLAVWFKPNSLIFVLGIEIVWLISLLYLSNKILTTILIVATLTTYFLSSTLPVTMMENKISVPLDNPIPKTAWVAMGLQESPQRAPGWFNSYITNIYNQTNGNVNETNELAKKEIINRLNIFANNPAYTFKFFGKKISSTWAEPTFQSLWISYGGNGTDRSDLTHSILEHSIMQGKLHTIYIIYCDIFQNLIYLGSAYCLIKRWNKISLNQVSLIMIFTGGFVFHLFWETKSDYILPYFLLLFPYAATGWADFITQIRNKYNKQIKHAKS</sequence>
<reference evidence="2 3" key="1">
    <citation type="journal article" date="2017" name="BMC Genomics">
        <title>Comparative genomic and phylogenomic analyses of the Bifidobacteriaceae family.</title>
        <authorList>
            <person name="Lugli G.A."/>
            <person name="Milani C."/>
            <person name="Turroni F."/>
            <person name="Duranti S."/>
            <person name="Mancabelli L."/>
            <person name="Mangifesta M."/>
            <person name="Ferrario C."/>
            <person name="Modesto M."/>
            <person name="Mattarelli P."/>
            <person name="Jiri K."/>
            <person name="van Sinderen D."/>
            <person name="Ventura M."/>
        </authorList>
    </citation>
    <scope>NUCLEOTIDE SEQUENCE [LARGE SCALE GENOMIC DNA]</scope>
    <source>
        <strain evidence="2 3">DSM 100202</strain>
    </source>
</reference>
<evidence type="ECO:0000313" key="3">
    <source>
        <dbReference type="Proteomes" id="UP000216074"/>
    </source>
</evidence>
<keyword evidence="1" id="KW-1133">Transmembrane helix</keyword>
<feature type="transmembrane region" description="Helical" evidence="1">
    <location>
        <begin position="238"/>
        <end position="257"/>
    </location>
</feature>
<dbReference type="OrthoDB" id="1998185at2"/>
<comment type="caution">
    <text evidence="2">The sequence shown here is derived from an EMBL/GenBank/DDBJ whole genome shotgun (WGS) entry which is preliminary data.</text>
</comment>
<evidence type="ECO:0000313" key="2">
    <source>
        <dbReference type="EMBL" id="OZG63648.1"/>
    </source>
</evidence>
<gene>
    <name evidence="2" type="ORF">BHAP_1754</name>
</gene>
<accession>A0A261FX03</accession>
<feature type="transmembrane region" description="Helical" evidence="1">
    <location>
        <begin position="53"/>
        <end position="71"/>
    </location>
</feature>
<feature type="transmembrane region" description="Helical" evidence="1">
    <location>
        <begin position="202"/>
        <end position="226"/>
    </location>
</feature>
<feature type="transmembrane region" description="Helical" evidence="1">
    <location>
        <begin position="460"/>
        <end position="480"/>
    </location>
</feature>
<dbReference type="EMBL" id="MWWY01000034">
    <property type="protein sequence ID" value="OZG63648.1"/>
    <property type="molecule type" value="Genomic_DNA"/>
</dbReference>
<dbReference type="AlphaFoldDB" id="A0A261FX03"/>
<evidence type="ECO:0008006" key="4">
    <source>
        <dbReference type="Google" id="ProtNLM"/>
    </source>
</evidence>
<keyword evidence="1" id="KW-0472">Membrane</keyword>
<dbReference type="Proteomes" id="UP000216074">
    <property type="component" value="Unassembled WGS sequence"/>
</dbReference>
<proteinExistence type="predicted"/>